<dbReference type="Pfam" id="PF00441">
    <property type="entry name" value="Acyl-CoA_dh_1"/>
    <property type="match status" value="1"/>
</dbReference>
<evidence type="ECO:0000256" key="1">
    <source>
        <dbReference type="ARBA" id="ARBA00001974"/>
    </source>
</evidence>
<reference evidence="10 11" key="1">
    <citation type="submission" date="2019-01" db="EMBL/GenBank/DDBJ databases">
        <title>Pseudolysobacter antarctica gen. nov., sp. nov., isolated from Fildes Peninsula, Antarctica.</title>
        <authorList>
            <person name="Wei Z."/>
            <person name="Peng F."/>
        </authorList>
    </citation>
    <scope>NUCLEOTIDE SEQUENCE [LARGE SCALE GENOMIC DNA]</scope>
    <source>
        <strain evidence="10 11">AQ6-296</strain>
    </source>
</reference>
<proteinExistence type="inferred from homology"/>
<dbReference type="InterPro" id="IPR052161">
    <property type="entry name" value="Mycobact_Acyl-CoA_DH"/>
</dbReference>
<dbReference type="GO" id="GO:0005886">
    <property type="term" value="C:plasma membrane"/>
    <property type="evidence" value="ECO:0007669"/>
    <property type="project" value="TreeGrafter"/>
</dbReference>
<evidence type="ECO:0000259" key="9">
    <source>
        <dbReference type="Pfam" id="PF02771"/>
    </source>
</evidence>
<protein>
    <submittedName>
        <fullName evidence="10">Pimeloyl-CoA dehydrogenase large subunit</fullName>
    </submittedName>
</protein>
<keyword evidence="4 6" id="KW-0274">FAD</keyword>
<dbReference type="Gene3D" id="1.10.540.10">
    <property type="entry name" value="Acyl-CoA dehydrogenase/oxidase, N-terminal domain"/>
    <property type="match status" value="1"/>
</dbReference>
<dbReference type="GO" id="GO:0016627">
    <property type="term" value="F:oxidoreductase activity, acting on the CH-CH group of donors"/>
    <property type="evidence" value="ECO:0007669"/>
    <property type="project" value="InterPro"/>
</dbReference>
<dbReference type="PANTHER" id="PTHR43292">
    <property type="entry name" value="ACYL-COA DEHYDROGENASE"/>
    <property type="match status" value="1"/>
</dbReference>
<evidence type="ECO:0000313" key="10">
    <source>
        <dbReference type="EMBL" id="QBB72395.1"/>
    </source>
</evidence>
<dbReference type="Gene3D" id="2.40.110.10">
    <property type="entry name" value="Butyryl-CoA Dehydrogenase, subunit A, domain 2"/>
    <property type="match status" value="1"/>
</dbReference>
<dbReference type="Proteomes" id="UP000291562">
    <property type="component" value="Chromosome"/>
</dbReference>
<dbReference type="InterPro" id="IPR036250">
    <property type="entry name" value="AcylCo_DH-like_C"/>
</dbReference>
<keyword evidence="5 6" id="KW-0560">Oxidoreductase</keyword>
<dbReference type="InterPro" id="IPR037069">
    <property type="entry name" value="AcylCoA_DH/ox_N_sf"/>
</dbReference>
<evidence type="ECO:0000256" key="4">
    <source>
        <dbReference type="ARBA" id="ARBA00022827"/>
    </source>
</evidence>
<feature type="domain" description="Acyl-CoA dehydrogenase/oxidase N-terminal" evidence="9">
    <location>
        <begin position="7"/>
        <end position="120"/>
    </location>
</feature>
<gene>
    <name evidence="10" type="ORF">ELE36_19595</name>
</gene>
<evidence type="ECO:0000313" key="11">
    <source>
        <dbReference type="Proteomes" id="UP000291562"/>
    </source>
</evidence>
<evidence type="ECO:0000256" key="5">
    <source>
        <dbReference type="ARBA" id="ARBA00023002"/>
    </source>
</evidence>
<dbReference type="EMBL" id="CP035704">
    <property type="protein sequence ID" value="QBB72395.1"/>
    <property type="molecule type" value="Genomic_DNA"/>
</dbReference>
<dbReference type="SUPFAM" id="SSF56645">
    <property type="entry name" value="Acyl-CoA dehydrogenase NM domain-like"/>
    <property type="match status" value="1"/>
</dbReference>
<comment type="similarity">
    <text evidence="2 6">Belongs to the acyl-CoA dehydrogenase family.</text>
</comment>
<feature type="domain" description="Acyl-CoA dehydrogenase/oxidase C-terminal" evidence="7">
    <location>
        <begin position="232"/>
        <end position="384"/>
    </location>
</feature>
<dbReference type="InterPro" id="IPR013786">
    <property type="entry name" value="AcylCoA_DH/ox_N"/>
</dbReference>
<evidence type="ECO:0000256" key="6">
    <source>
        <dbReference type="RuleBase" id="RU362125"/>
    </source>
</evidence>
<dbReference type="InterPro" id="IPR006091">
    <property type="entry name" value="Acyl-CoA_Oxase/DH_mid-dom"/>
</dbReference>
<evidence type="ECO:0000256" key="2">
    <source>
        <dbReference type="ARBA" id="ARBA00009347"/>
    </source>
</evidence>
<keyword evidence="3 6" id="KW-0285">Flavoprotein</keyword>
<dbReference type="InterPro" id="IPR009075">
    <property type="entry name" value="AcylCo_DH/oxidase_C"/>
</dbReference>
<evidence type="ECO:0000256" key="3">
    <source>
        <dbReference type="ARBA" id="ARBA00022630"/>
    </source>
</evidence>
<name>A0A411HPI3_9GAMM</name>
<dbReference type="InterPro" id="IPR009100">
    <property type="entry name" value="AcylCoA_DH/oxidase_NM_dom_sf"/>
</dbReference>
<dbReference type="KEGG" id="xbc:ELE36_19595"/>
<dbReference type="RefSeq" id="WP_129836318.1">
    <property type="nucleotide sequence ID" value="NZ_CP035704.1"/>
</dbReference>
<feature type="domain" description="Acyl-CoA oxidase/dehydrogenase middle" evidence="8">
    <location>
        <begin position="126"/>
        <end position="220"/>
    </location>
</feature>
<sequence>MDLDFNAEELAFRDQVREFLATALPAEIRDRMHRSDDSHIRDDIQNWQKILHAKGWGAPAWPVEFGGTGWSKTEQYIFETECALADAPAQLAFGVKMVAPVLMRYGSPQQQQYFLPRILAADDWWCQGYSEPGSGSDLASLKMKAERDGDEYVLNGQKVWNTLGQFADWIFCLVRTDSSGKPQRGISFLLIDMKTPGITVRPTRLLDGTFEVNEIWFDNVRVPVSNRIGEENAGWTYAKFLLGHERTNIAGIGASKRELARLKQMAAAQPKAGATMLQDPLFATRIAQVEIELRALEITNMRVIFAEAKKQAPGPEASMLKIRGTEIMQRLSELQMEVLGADALIYRDTSGEIARETSTYLNLRKLSIFGGSNEIQRNIIAQMILGL</sequence>
<dbReference type="InterPro" id="IPR046373">
    <property type="entry name" value="Acyl-CoA_Oxase/DH_mid-dom_sf"/>
</dbReference>
<dbReference type="Pfam" id="PF02770">
    <property type="entry name" value="Acyl-CoA_dh_M"/>
    <property type="match status" value="1"/>
</dbReference>
<evidence type="ECO:0000259" key="7">
    <source>
        <dbReference type="Pfam" id="PF00441"/>
    </source>
</evidence>
<comment type="cofactor">
    <cofactor evidence="1 6">
        <name>FAD</name>
        <dbReference type="ChEBI" id="CHEBI:57692"/>
    </cofactor>
</comment>
<keyword evidence="11" id="KW-1185">Reference proteome</keyword>
<organism evidence="10 11">
    <name type="scientific">Pseudolysobacter antarcticus</name>
    <dbReference type="NCBI Taxonomy" id="2511995"/>
    <lineage>
        <taxon>Bacteria</taxon>
        <taxon>Pseudomonadati</taxon>
        <taxon>Pseudomonadota</taxon>
        <taxon>Gammaproteobacteria</taxon>
        <taxon>Lysobacterales</taxon>
        <taxon>Rhodanobacteraceae</taxon>
        <taxon>Pseudolysobacter</taxon>
    </lineage>
</organism>
<dbReference type="Pfam" id="PF02771">
    <property type="entry name" value="Acyl-CoA_dh_N"/>
    <property type="match status" value="1"/>
</dbReference>
<dbReference type="GO" id="GO:0050660">
    <property type="term" value="F:flavin adenine dinucleotide binding"/>
    <property type="evidence" value="ECO:0007669"/>
    <property type="project" value="InterPro"/>
</dbReference>
<accession>A0A411HPI3</accession>
<evidence type="ECO:0000259" key="8">
    <source>
        <dbReference type="Pfam" id="PF02770"/>
    </source>
</evidence>
<dbReference type="SUPFAM" id="SSF47203">
    <property type="entry name" value="Acyl-CoA dehydrogenase C-terminal domain-like"/>
    <property type="match status" value="1"/>
</dbReference>
<dbReference type="PANTHER" id="PTHR43292:SF3">
    <property type="entry name" value="ACYL-COA DEHYDROGENASE FADE29"/>
    <property type="match status" value="1"/>
</dbReference>
<dbReference type="FunFam" id="2.40.110.10:FF:000011">
    <property type="entry name" value="Acyl-CoA dehydrogenase FadE34"/>
    <property type="match status" value="1"/>
</dbReference>
<dbReference type="OrthoDB" id="6138585at2"/>
<dbReference type="AlphaFoldDB" id="A0A411HPI3"/>
<dbReference type="Gene3D" id="1.20.140.10">
    <property type="entry name" value="Butyryl-CoA Dehydrogenase, subunit A, domain 3"/>
    <property type="match status" value="1"/>
</dbReference>